<feature type="binding site" evidence="9">
    <location>
        <position position="242"/>
    </location>
    <ligand>
        <name>Mg(2+)</name>
        <dbReference type="ChEBI" id="CHEBI:18420"/>
        <label>1</label>
        <note>catalytic</note>
    </ligand>
</feature>
<dbReference type="AlphaFoldDB" id="A0A0S3S2I9"/>
<feature type="binding site" evidence="9">
    <location>
        <position position="413"/>
    </location>
    <ligand>
        <name>Mg(2+)</name>
        <dbReference type="ChEBI" id="CHEBI:18420"/>
        <label>1</label>
        <note>catalytic</note>
    </ligand>
</feature>
<keyword evidence="11" id="KW-1185">Reference proteome</keyword>
<evidence type="ECO:0000256" key="6">
    <source>
        <dbReference type="ARBA" id="ARBA00022842"/>
    </source>
</evidence>
<dbReference type="NCBIfam" id="TIGR01330">
    <property type="entry name" value="bisphos_HAL2"/>
    <property type="match status" value="1"/>
</dbReference>
<name>A0A0S3S2I9_PHAAN</name>
<comment type="similarity">
    <text evidence="2">Belongs to the inositol monophosphatase superfamily.</text>
</comment>
<accession>A0A0S3S2I9</accession>
<dbReference type="InterPro" id="IPR006239">
    <property type="entry name" value="DPNP"/>
</dbReference>
<dbReference type="FunFam" id="3.30.540.10:FF:000020">
    <property type="entry name" value="PAP-specific phosphatase HAL2-like"/>
    <property type="match status" value="1"/>
</dbReference>
<dbReference type="GO" id="GO:0000103">
    <property type="term" value="P:sulfate assimilation"/>
    <property type="evidence" value="ECO:0007669"/>
    <property type="project" value="TreeGrafter"/>
</dbReference>
<evidence type="ECO:0000256" key="4">
    <source>
        <dbReference type="ARBA" id="ARBA00022723"/>
    </source>
</evidence>
<feature type="binding site" evidence="9">
    <location>
        <position position="239"/>
    </location>
    <ligand>
        <name>Mg(2+)</name>
        <dbReference type="ChEBI" id="CHEBI:18420"/>
        <label>1</label>
        <note>catalytic</note>
    </ligand>
</feature>
<dbReference type="CDD" id="cd01517">
    <property type="entry name" value="PAP_phosphatase"/>
    <property type="match status" value="1"/>
</dbReference>
<dbReference type="Pfam" id="PF00459">
    <property type="entry name" value="Inositol_P"/>
    <property type="match status" value="1"/>
</dbReference>
<protein>
    <recommendedName>
        <fullName evidence="3">3'(2'),5'-bisphosphate nucleotidase</fullName>
        <ecNumber evidence="3">3.1.3.7</ecNumber>
    </recommendedName>
</protein>
<comment type="catalytic activity">
    <reaction evidence="7">
        <text>adenosine 3',5'-bisphosphate + H2O = AMP + phosphate</text>
        <dbReference type="Rhea" id="RHEA:10040"/>
        <dbReference type="ChEBI" id="CHEBI:15377"/>
        <dbReference type="ChEBI" id="CHEBI:43474"/>
        <dbReference type="ChEBI" id="CHEBI:58343"/>
        <dbReference type="ChEBI" id="CHEBI:456215"/>
        <dbReference type="EC" id="3.1.3.7"/>
    </reaction>
    <physiologicalReaction direction="left-to-right" evidence="7">
        <dbReference type="Rhea" id="RHEA:10041"/>
    </physiologicalReaction>
</comment>
<dbReference type="GO" id="GO:0046854">
    <property type="term" value="P:phosphatidylinositol phosphate biosynthetic process"/>
    <property type="evidence" value="ECO:0007669"/>
    <property type="project" value="InterPro"/>
</dbReference>
<dbReference type="SUPFAM" id="SSF56655">
    <property type="entry name" value="Carbohydrate phosphatase"/>
    <property type="match status" value="1"/>
</dbReference>
<evidence type="ECO:0000256" key="8">
    <source>
        <dbReference type="ARBA" id="ARBA00044484"/>
    </source>
</evidence>
<dbReference type="PRINTS" id="PR00377">
    <property type="entry name" value="IMPHPHTASES"/>
</dbReference>
<dbReference type="FunFam" id="3.40.190.80:FF:000003">
    <property type="entry name" value="PAP-specific phosphatase HAL2-like"/>
    <property type="match status" value="1"/>
</dbReference>
<feature type="binding site" evidence="9">
    <location>
        <position position="172"/>
    </location>
    <ligand>
        <name>Mg(2+)</name>
        <dbReference type="ChEBI" id="CHEBI:18420"/>
        <label>1</label>
        <note>catalytic</note>
    </ligand>
</feature>
<dbReference type="GO" id="GO:0046872">
    <property type="term" value="F:metal ion binding"/>
    <property type="evidence" value="ECO:0007669"/>
    <property type="project" value="UniProtKB-KW"/>
</dbReference>
<dbReference type="InterPro" id="IPR020583">
    <property type="entry name" value="Inositol_monoP_metal-BS"/>
</dbReference>
<dbReference type="Proteomes" id="UP000291084">
    <property type="component" value="Chromosome 5"/>
</dbReference>
<evidence type="ECO:0000256" key="3">
    <source>
        <dbReference type="ARBA" id="ARBA00012633"/>
    </source>
</evidence>
<dbReference type="InterPro" id="IPR000760">
    <property type="entry name" value="Inositol_monophosphatase-like"/>
</dbReference>
<reference evidence="10 11" key="1">
    <citation type="journal article" date="2015" name="Sci. Rep.">
        <title>The power of single molecule real-time sequencing technology in the de novo assembly of a eukaryotic genome.</title>
        <authorList>
            <person name="Sakai H."/>
            <person name="Naito K."/>
            <person name="Ogiso-Tanaka E."/>
            <person name="Takahashi Y."/>
            <person name="Iseki K."/>
            <person name="Muto C."/>
            <person name="Satou K."/>
            <person name="Teruya K."/>
            <person name="Shiroma A."/>
            <person name="Shimoji M."/>
            <person name="Hirano T."/>
            <person name="Itoh T."/>
            <person name="Kaga A."/>
            <person name="Tomooka N."/>
        </authorList>
    </citation>
    <scope>NUCLEOTIDE SEQUENCE [LARGE SCALE GENOMIC DNA]</scope>
    <source>
        <strain evidence="11">cv. Shumari</strain>
    </source>
</reference>
<dbReference type="PROSITE" id="PS00629">
    <property type="entry name" value="IMP_1"/>
    <property type="match status" value="1"/>
</dbReference>
<dbReference type="PROSITE" id="PS00630">
    <property type="entry name" value="IMP_2"/>
    <property type="match status" value="1"/>
</dbReference>
<proteinExistence type="inferred from homology"/>
<dbReference type="PANTHER" id="PTHR43200:SF17">
    <property type="entry name" value="3'(2'),5'-BISPHOSPHATE NUCLEOTIDASE"/>
    <property type="match status" value="1"/>
</dbReference>
<comment type="catalytic activity">
    <reaction evidence="8">
        <text>3'-phosphoadenylyl sulfate + H2O = adenosine 5'-phosphosulfate + phosphate</text>
        <dbReference type="Rhea" id="RHEA:77639"/>
        <dbReference type="ChEBI" id="CHEBI:15377"/>
        <dbReference type="ChEBI" id="CHEBI:43474"/>
        <dbReference type="ChEBI" id="CHEBI:58243"/>
        <dbReference type="ChEBI" id="CHEBI:58339"/>
        <dbReference type="EC" id="3.1.3.7"/>
    </reaction>
    <physiologicalReaction direction="left-to-right" evidence="8">
        <dbReference type="Rhea" id="RHEA:77640"/>
    </physiologicalReaction>
</comment>
<gene>
    <name evidence="10" type="primary">Vigan.05G036500</name>
    <name evidence="10" type="ORF">VIGAN_05036500</name>
</gene>
<evidence type="ECO:0000313" key="10">
    <source>
        <dbReference type="EMBL" id="BAT87027.1"/>
    </source>
</evidence>
<dbReference type="PANTHER" id="PTHR43200">
    <property type="entry name" value="PHOSPHATASE"/>
    <property type="match status" value="1"/>
</dbReference>
<dbReference type="InterPro" id="IPR051090">
    <property type="entry name" value="Inositol_monoP_superfamily"/>
</dbReference>
<keyword evidence="6 9" id="KW-0460">Magnesium</keyword>
<sequence length="476" mass="52185">MSSYFSSFGTKIPRMGKGYDDVFTVTKTKHAVKQPVSCSNYKVPNNLSKQHIGFVSKFPVMEEEQQKRLDVLPELSEDYSKELEVAVRAVQMACSLCQRVQDSIISDTGSVTNHRQVQSKDDNSPVTVAGRMPYDSILAYILQYLHDWSVQAIVSWMLSECLGSQNVSIVAEEDVQSLSKANSSELLEAVVETVNQCLAEAPRFGVQEPKCALSTSDVLEIIGRCSSTGGPTGRFWVLDPVDGTLGFVRGDQYAVALALIEDGEVKLGVLGCPNYPMRKEWLSYHHRYHRIISKLTPPTAETWNKGCVLYAKRGSGKAWMQPLIHVNKMFVWPNHAKQVSVSPIDNPALATFCEPVEKANSSHSFTAGLAHTIGLRKQPLRVYSMVKYAAIARGDAEVFMKFARAGYKEKIWDHAAGVIIIQEAGGMVTDAGGLPLDFSKGLYLEGLDRGIVACSGATLHAKIIDAVDASWGSSGL</sequence>
<dbReference type="InterPro" id="IPR020550">
    <property type="entry name" value="Inositol_monophosphatase_CS"/>
</dbReference>
<dbReference type="Gene3D" id="3.40.190.80">
    <property type="match status" value="1"/>
</dbReference>
<keyword evidence="4 9" id="KW-0479">Metal-binding</keyword>
<organism evidence="10 11">
    <name type="scientific">Vigna angularis var. angularis</name>
    <dbReference type="NCBI Taxonomy" id="157739"/>
    <lineage>
        <taxon>Eukaryota</taxon>
        <taxon>Viridiplantae</taxon>
        <taxon>Streptophyta</taxon>
        <taxon>Embryophyta</taxon>
        <taxon>Tracheophyta</taxon>
        <taxon>Spermatophyta</taxon>
        <taxon>Magnoliopsida</taxon>
        <taxon>eudicotyledons</taxon>
        <taxon>Gunneridae</taxon>
        <taxon>Pentapetalae</taxon>
        <taxon>rosids</taxon>
        <taxon>fabids</taxon>
        <taxon>Fabales</taxon>
        <taxon>Fabaceae</taxon>
        <taxon>Papilionoideae</taxon>
        <taxon>50 kb inversion clade</taxon>
        <taxon>NPAAA clade</taxon>
        <taxon>indigoferoid/millettioid clade</taxon>
        <taxon>Phaseoleae</taxon>
        <taxon>Vigna</taxon>
    </lineage>
</organism>
<dbReference type="EC" id="3.1.3.7" evidence="3"/>
<evidence type="ECO:0000256" key="2">
    <source>
        <dbReference type="ARBA" id="ARBA00009759"/>
    </source>
</evidence>
<dbReference type="Gene3D" id="3.30.540.10">
    <property type="entry name" value="Fructose-1,6-Bisphosphatase, subunit A, domain 1"/>
    <property type="match status" value="1"/>
</dbReference>
<keyword evidence="5" id="KW-0378">Hydrolase</keyword>
<comment type="cofactor">
    <cofactor evidence="1 9">
        <name>Mg(2+)</name>
        <dbReference type="ChEBI" id="CHEBI:18420"/>
    </cofactor>
</comment>
<dbReference type="EMBL" id="AP015038">
    <property type="protein sequence ID" value="BAT87027.1"/>
    <property type="molecule type" value="Genomic_DNA"/>
</dbReference>
<dbReference type="OrthoDB" id="411145at2759"/>
<evidence type="ECO:0000256" key="5">
    <source>
        <dbReference type="ARBA" id="ARBA00022801"/>
    </source>
</evidence>
<evidence type="ECO:0000256" key="7">
    <source>
        <dbReference type="ARBA" id="ARBA00044479"/>
    </source>
</evidence>
<evidence type="ECO:0000256" key="9">
    <source>
        <dbReference type="PIRSR" id="PIRSR600760-2"/>
    </source>
</evidence>
<evidence type="ECO:0000256" key="1">
    <source>
        <dbReference type="ARBA" id="ARBA00001946"/>
    </source>
</evidence>
<evidence type="ECO:0000313" key="11">
    <source>
        <dbReference type="Proteomes" id="UP000291084"/>
    </source>
</evidence>
<dbReference type="GO" id="GO:0008441">
    <property type="term" value="F:3'(2'),5'-bisphosphate nucleotidase activity"/>
    <property type="evidence" value="ECO:0007669"/>
    <property type="project" value="UniProtKB-EC"/>
</dbReference>